<feature type="transmembrane region" description="Helical" evidence="1">
    <location>
        <begin position="44"/>
        <end position="68"/>
    </location>
</feature>
<dbReference type="AlphaFoldDB" id="A0A3Q9HNE8"/>
<gene>
    <name evidence="2" type="ORF">BBF96_00275</name>
</gene>
<keyword evidence="1" id="KW-1133">Transmembrane helix</keyword>
<keyword evidence="1" id="KW-0472">Membrane</keyword>
<name>A0A3Q9HNE8_9FIRM</name>
<feature type="transmembrane region" description="Helical" evidence="1">
    <location>
        <begin position="88"/>
        <end position="114"/>
    </location>
</feature>
<feature type="transmembrane region" description="Helical" evidence="1">
    <location>
        <begin position="21"/>
        <end position="38"/>
    </location>
</feature>
<accession>A0A3Q9HNE8</accession>
<protein>
    <submittedName>
        <fullName evidence="2">Uncharacterized protein</fullName>
    </submittedName>
</protein>
<organism evidence="2 3">
    <name type="scientific">Anoxybacter fermentans</name>
    <dbReference type="NCBI Taxonomy" id="1323375"/>
    <lineage>
        <taxon>Bacteria</taxon>
        <taxon>Bacillati</taxon>
        <taxon>Bacillota</taxon>
        <taxon>Clostridia</taxon>
        <taxon>Halanaerobiales</taxon>
        <taxon>Anoxybacter</taxon>
    </lineage>
</organism>
<evidence type="ECO:0000256" key="1">
    <source>
        <dbReference type="SAM" id="Phobius"/>
    </source>
</evidence>
<keyword evidence="1" id="KW-0812">Transmembrane</keyword>
<feature type="transmembrane region" description="Helical" evidence="1">
    <location>
        <begin position="126"/>
        <end position="145"/>
    </location>
</feature>
<evidence type="ECO:0000313" key="3">
    <source>
        <dbReference type="Proteomes" id="UP000267250"/>
    </source>
</evidence>
<proteinExistence type="predicted"/>
<dbReference type="KEGG" id="aft:BBF96_00275"/>
<dbReference type="Proteomes" id="UP000267250">
    <property type="component" value="Chromosome"/>
</dbReference>
<feature type="transmembrane region" description="Helical" evidence="1">
    <location>
        <begin position="193"/>
        <end position="213"/>
    </location>
</feature>
<feature type="transmembrane region" description="Helical" evidence="1">
    <location>
        <begin position="166"/>
        <end position="187"/>
    </location>
</feature>
<dbReference type="RefSeq" id="WP_127015306.1">
    <property type="nucleotide sequence ID" value="NZ_CP016379.1"/>
</dbReference>
<sequence>MIKKYINFYIESIKLAFKYPQFILFFLVNNLVLFLNFFNLSEIWFNIIFPTATVLKLGAMGGIGYVTIRLLRSGKVPEKIFLRGVVQYYWLMLKYTFLQLFIWTITGILPLYFLRKYSVVPPFIDISWYWVMEFLFIFLIYEAIFWEDKGISRAYRMRNIFLLDRFEWLLPVYLIVKLPYFIVRYLAFWGSHWLFSGIGILIIYLVIACFDWVHNIFTFKIYGADRIQVAIKMEERIKASVKRIRKKKK</sequence>
<dbReference type="EMBL" id="CP016379">
    <property type="protein sequence ID" value="AZR71973.1"/>
    <property type="molecule type" value="Genomic_DNA"/>
</dbReference>
<reference evidence="2 3" key="1">
    <citation type="submission" date="2016-07" db="EMBL/GenBank/DDBJ databases">
        <title>Genome and transcriptome analysis of iron-reducing fermentative bacteria Anoxybacter fermentans.</title>
        <authorList>
            <person name="Zeng X."/>
            <person name="Shao Z."/>
        </authorList>
    </citation>
    <scope>NUCLEOTIDE SEQUENCE [LARGE SCALE GENOMIC DNA]</scope>
    <source>
        <strain evidence="2 3">DY22613</strain>
    </source>
</reference>
<keyword evidence="3" id="KW-1185">Reference proteome</keyword>
<evidence type="ECO:0000313" key="2">
    <source>
        <dbReference type="EMBL" id="AZR71973.1"/>
    </source>
</evidence>